<evidence type="ECO:0000313" key="3">
    <source>
        <dbReference type="Proteomes" id="UP000094936"/>
    </source>
</evidence>
<reference evidence="2 3" key="1">
    <citation type="submission" date="2016-05" db="EMBL/GenBank/DDBJ databases">
        <title>Genomic Taxonomy of the Vibrionaceae.</title>
        <authorList>
            <person name="Gomez-Gil B."/>
            <person name="Enciso-Ibarra J."/>
        </authorList>
    </citation>
    <scope>NUCLEOTIDE SEQUENCE [LARGE SCALE GENOMIC DNA]</scope>
    <source>
        <strain evidence="2 3">CAIM 1920</strain>
    </source>
</reference>
<dbReference type="Pfam" id="PF04230">
    <property type="entry name" value="PS_pyruv_trans"/>
    <property type="match status" value="1"/>
</dbReference>
<feature type="domain" description="Polysaccharide pyruvyl transferase" evidence="1">
    <location>
        <begin position="14"/>
        <end position="301"/>
    </location>
</feature>
<proteinExistence type="predicted"/>
<dbReference type="InterPro" id="IPR007345">
    <property type="entry name" value="Polysacch_pyruvyl_Trfase"/>
</dbReference>
<gene>
    <name evidence="2" type="ORF">A8L45_01645</name>
</gene>
<dbReference type="Proteomes" id="UP000094936">
    <property type="component" value="Unassembled WGS sequence"/>
</dbReference>
<dbReference type="RefSeq" id="WP_068898554.1">
    <property type="nucleotide sequence ID" value="NZ_JBHUIF010000032.1"/>
</dbReference>
<comment type="caution">
    <text evidence="2">The sequence shown here is derived from an EMBL/GenBank/DDBJ whole genome shotgun (WGS) entry which is preliminary data.</text>
</comment>
<dbReference type="EMBL" id="LYBM01000002">
    <property type="protein sequence ID" value="ODA35769.1"/>
    <property type="molecule type" value="Genomic_DNA"/>
</dbReference>
<accession>A0A1C3ERA0</accession>
<dbReference type="STRING" id="1080227.A8L45_01645"/>
<evidence type="ECO:0000259" key="1">
    <source>
        <dbReference type="Pfam" id="PF04230"/>
    </source>
</evidence>
<protein>
    <recommendedName>
        <fullName evidence="1">Polysaccharide pyruvyl transferase domain-containing protein</fullName>
    </recommendedName>
</protein>
<name>A0A1C3ERA0_9GAMM</name>
<keyword evidence="3" id="KW-1185">Reference proteome</keyword>
<sequence>MKKIGIITFHRAHNYGAVLQAYALQKAVKNLGFDVGFIDKQNKKIEEAYKLYPKFSFMKIKSETRKLAHLLLDFKRKSQRHSAFESFISENLNLLNVDKNQPNFSSVVLGSDQIWNFTYTDGFDDLYFGEDCSFSADKIVSYAASMGKADLEEKLINQLNRKLAKIDTIGVREDSLRDFIQKNYEMEAEVNLDPTLLLDKDDWQEISAENINKEPYLLVYEVQENRITQPTVNYIAKKLGLRVITLSARTDFRTPKDHISNASPNEYVSLFRNAAYVVTTSFHGTVFSIINNVSFTTIGFDNEIDIRSKSILAKLGIPERMIGKDDEISNIKFDINYTKVEDKLSLMKNQSLSFLKNAIES</sequence>
<organism evidence="2 3">
    <name type="scientific">Veronia pacifica</name>
    <dbReference type="NCBI Taxonomy" id="1080227"/>
    <lineage>
        <taxon>Bacteria</taxon>
        <taxon>Pseudomonadati</taxon>
        <taxon>Pseudomonadota</taxon>
        <taxon>Gammaproteobacteria</taxon>
        <taxon>Vibrionales</taxon>
        <taxon>Vibrionaceae</taxon>
        <taxon>Veronia</taxon>
    </lineage>
</organism>
<dbReference type="OrthoDB" id="9799278at2"/>
<evidence type="ECO:0000313" key="2">
    <source>
        <dbReference type="EMBL" id="ODA35769.1"/>
    </source>
</evidence>
<dbReference type="AlphaFoldDB" id="A0A1C3ERA0"/>